<sequence>MLSARKERGKVFGGVGLIAKRVKITPESTHPGYATLGDPLYGFAIKRVEEIIVFCI</sequence>
<proteinExistence type="predicted"/>
<evidence type="ECO:0000313" key="2">
    <source>
        <dbReference type="Proteomes" id="UP001247620"/>
    </source>
</evidence>
<organism evidence="1 2">
    <name type="scientific">Mucilaginibacter pocheonensis</name>
    <dbReference type="NCBI Taxonomy" id="398050"/>
    <lineage>
        <taxon>Bacteria</taxon>
        <taxon>Pseudomonadati</taxon>
        <taxon>Bacteroidota</taxon>
        <taxon>Sphingobacteriia</taxon>
        <taxon>Sphingobacteriales</taxon>
        <taxon>Sphingobacteriaceae</taxon>
        <taxon>Mucilaginibacter</taxon>
    </lineage>
</organism>
<name>A0ABU1TAU0_9SPHI</name>
<protein>
    <submittedName>
        <fullName evidence="1">Uncharacterized protein</fullName>
    </submittedName>
</protein>
<dbReference type="EMBL" id="JAVDUU010000002">
    <property type="protein sequence ID" value="MDR6941970.1"/>
    <property type="molecule type" value="Genomic_DNA"/>
</dbReference>
<comment type="caution">
    <text evidence="1">The sequence shown here is derived from an EMBL/GenBank/DDBJ whole genome shotgun (WGS) entry which is preliminary data.</text>
</comment>
<accession>A0ABU1TAU0</accession>
<evidence type="ECO:0000313" key="1">
    <source>
        <dbReference type="EMBL" id="MDR6941970.1"/>
    </source>
</evidence>
<dbReference type="Proteomes" id="UP001247620">
    <property type="component" value="Unassembled WGS sequence"/>
</dbReference>
<gene>
    <name evidence="1" type="ORF">J2W55_001812</name>
</gene>
<reference evidence="1 2" key="1">
    <citation type="submission" date="2023-07" db="EMBL/GenBank/DDBJ databases">
        <title>Sorghum-associated microbial communities from plants grown in Nebraska, USA.</title>
        <authorList>
            <person name="Schachtman D."/>
        </authorList>
    </citation>
    <scope>NUCLEOTIDE SEQUENCE [LARGE SCALE GENOMIC DNA]</scope>
    <source>
        <strain evidence="1 2">3262</strain>
    </source>
</reference>
<keyword evidence="2" id="KW-1185">Reference proteome</keyword>